<evidence type="ECO:0000313" key="6">
    <source>
        <dbReference type="Proteomes" id="UP000396862"/>
    </source>
</evidence>
<dbReference type="EMBL" id="PYGC01000001">
    <property type="protein sequence ID" value="PSK85358.1"/>
    <property type="molecule type" value="Genomic_DNA"/>
</dbReference>
<keyword evidence="4" id="KW-0808">Transferase</keyword>
<feature type="transmembrane region" description="Helical" evidence="1">
    <location>
        <begin position="255"/>
        <end position="274"/>
    </location>
</feature>
<organism evidence="4 5">
    <name type="scientific">Prolixibacter denitrificans</name>
    <dbReference type="NCBI Taxonomy" id="1541063"/>
    <lineage>
        <taxon>Bacteria</taxon>
        <taxon>Pseudomonadati</taxon>
        <taxon>Bacteroidota</taxon>
        <taxon>Bacteroidia</taxon>
        <taxon>Marinilabiliales</taxon>
        <taxon>Prolixibacteraceae</taxon>
        <taxon>Prolixibacter</taxon>
    </lineage>
</organism>
<dbReference type="EMBL" id="BLAU01000001">
    <property type="protein sequence ID" value="GET19977.1"/>
    <property type="molecule type" value="Genomic_DNA"/>
</dbReference>
<proteinExistence type="predicted"/>
<protein>
    <submittedName>
        <fullName evidence="4">GT2 family glycosyltransferase</fullName>
    </submittedName>
</protein>
<dbReference type="CDD" id="cd04186">
    <property type="entry name" value="GT_2_like_c"/>
    <property type="match status" value="1"/>
</dbReference>
<evidence type="ECO:0000313" key="3">
    <source>
        <dbReference type="EMBL" id="GET19977.1"/>
    </source>
</evidence>
<comment type="caution">
    <text evidence="4">The sequence shown here is derived from an EMBL/GenBank/DDBJ whole genome shotgun (WGS) entry which is preliminary data.</text>
</comment>
<name>A0A2P8CK62_9BACT</name>
<feature type="transmembrane region" description="Helical" evidence="1">
    <location>
        <begin position="377"/>
        <end position="396"/>
    </location>
</feature>
<reference evidence="4 5" key="1">
    <citation type="submission" date="2018-03" db="EMBL/GenBank/DDBJ databases">
        <title>Genomic Encyclopedia of Archaeal and Bacterial Type Strains, Phase II (KMG-II): from individual species to whole genera.</title>
        <authorList>
            <person name="Goeker M."/>
        </authorList>
    </citation>
    <scope>NUCLEOTIDE SEQUENCE [LARGE SCALE GENOMIC DNA]</scope>
    <source>
        <strain evidence="4 5">DSM 27267</strain>
    </source>
</reference>
<dbReference type="PANTHER" id="PTHR43179:SF7">
    <property type="entry name" value="RHAMNOSYLTRANSFERASE WBBL"/>
    <property type="match status" value="1"/>
</dbReference>
<dbReference type="Proteomes" id="UP000396862">
    <property type="component" value="Unassembled WGS sequence"/>
</dbReference>
<keyword evidence="6" id="KW-1185">Reference proteome</keyword>
<evidence type="ECO:0000259" key="2">
    <source>
        <dbReference type="Pfam" id="PF00535"/>
    </source>
</evidence>
<dbReference type="RefSeq" id="WP_106540408.1">
    <property type="nucleotide sequence ID" value="NZ_BLAU01000001.1"/>
</dbReference>
<dbReference type="OrthoDB" id="9771846at2"/>
<keyword evidence="1" id="KW-0472">Membrane</keyword>
<feature type="transmembrane region" description="Helical" evidence="1">
    <location>
        <begin position="286"/>
        <end position="305"/>
    </location>
</feature>
<evidence type="ECO:0000313" key="4">
    <source>
        <dbReference type="EMBL" id="PSK85358.1"/>
    </source>
</evidence>
<dbReference type="Gene3D" id="3.90.550.10">
    <property type="entry name" value="Spore Coat Polysaccharide Biosynthesis Protein SpsA, Chain A"/>
    <property type="match status" value="1"/>
</dbReference>
<keyword evidence="1" id="KW-0812">Transmembrane</keyword>
<dbReference type="AlphaFoldDB" id="A0A2P8CK62"/>
<keyword evidence="1" id="KW-1133">Transmembrane helix</keyword>
<evidence type="ECO:0000256" key="1">
    <source>
        <dbReference type="SAM" id="Phobius"/>
    </source>
</evidence>
<feature type="domain" description="Glycosyltransferase 2-like" evidence="2">
    <location>
        <begin position="4"/>
        <end position="141"/>
    </location>
</feature>
<dbReference type="InterPro" id="IPR029044">
    <property type="entry name" value="Nucleotide-diphossugar_trans"/>
</dbReference>
<dbReference type="SUPFAM" id="SSF53448">
    <property type="entry name" value="Nucleotide-diphospho-sugar transferases"/>
    <property type="match status" value="1"/>
</dbReference>
<dbReference type="InterPro" id="IPR001173">
    <property type="entry name" value="Glyco_trans_2-like"/>
</dbReference>
<accession>A0A2P8CK62</accession>
<evidence type="ECO:0000313" key="5">
    <source>
        <dbReference type="Proteomes" id="UP000240621"/>
    </source>
</evidence>
<dbReference type="Pfam" id="PF13727">
    <property type="entry name" value="CoA_binding_3"/>
    <property type="match status" value="1"/>
</dbReference>
<gene>
    <name evidence="4" type="ORF">CLV93_101313</name>
    <name evidence="3" type="ORF">JCM18694_02230</name>
</gene>
<dbReference type="PANTHER" id="PTHR43179">
    <property type="entry name" value="RHAMNOSYLTRANSFERASE WBBL"/>
    <property type="match status" value="1"/>
</dbReference>
<dbReference type="Pfam" id="PF00535">
    <property type="entry name" value="Glycos_transf_2"/>
    <property type="match status" value="1"/>
</dbReference>
<reference evidence="3 6" key="2">
    <citation type="submission" date="2019-10" db="EMBL/GenBank/DDBJ databases">
        <title>Prolixibacter strains distinguished by the presence of nitrate reductase genes were adept at nitrate-dependent anaerobic corrosion of metallic iron and carbon steel.</title>
        <authorList>
            <person name="Iino T."/>
            <person name="Shono N."/>
            <person name="Ito K."/>
            <person name="Nakamura R."/>
            <person name="Sueoka K."/>
            <person name="Harayama S."/>
            <person name="Ohkuma M."/>
        </authorList>
    </citation>
    <scope>NUCLEOTIDE SEQUENCE [LARGE SCALE GENOMIC DNA]</scope>
    <source>
        <strain evidence="3 6">MIC1-1</strain>
    </source>
</reference>
<sequence length="660" mass="75091">MKLSVVIVNYNVRFFLSQCLASVQKAAEGLDVEVFVVDNNSTDGSYAMLRDSFPWIKLIVNHENVGFSQANNQAIRQAKGEYVLLLNPDTIVQEDTFRKVIAFMDKHPKAGGLGVRMIDGSGKFLPESKRGFPTPKASFYKIFGFTRLFPHSAVFARYYLGHLPEDKTNRIDVLAGAFMLLRKETLDQIGLLDETFFMYGEDIDLSYRIQQAGYENYYFPETTIIHYKGESTRKGSFNYVRLFYKAMLIFVRKHYATSGAWLFSLMIRFAIFFRASLSLLKRSLQWLWKPLVDAVLMFAGFSWLVPAWEQIAHEPGYYPRDLLHTVIPIYVLLFVVTLMASGAYNRHWRIRGILRSWFTAALVLLVAYSLMGEAFRFSRAIVILAAGWGLIALLPARLVMAKLGWLNYPVGKGKSNRIVSVGSHEQIQKVKEVLAHQGNRFQWLGGVVLDEKDETGDTLGTLAQLQEIARINHVDEIVYCAEDVPAGEIIRSMVQASSQSVRFRIFNSEGGFFIASHSANDAGDLILFDINAISLPENRRRKRMLDMTVSLLGFILSPFILPFVHSKKFYFSNIFNVLKGNKTWVGYSSEETETDIELPVLLPGVLSCADSSRHWEGHVDVKKINTLYAKDYRILNDLEIIRRNISKLGNTKSYDTIPEE</sequence>
<feature type="transmembrane region" description="Helical" evidence="1">
    <location>
        <begin position="325"/>
        <end position="345"/>
    </location>
</feature>
<dbReference type="GO" id="GO:0016740">
    <property type="term" value="F:transferase activity"/>
    <property type="evidence" value="ECO:0007669"/>
    <property type="project" value="UniProtKB-KW"/>
</dbReference>
<feature type="transmembrane region" description="Helical" evidence="1">
    <location>
        <begin position="544"/>
        <end position="564"/>
    </location>
</feature>
<dbReference type="Proteomes" id="UP000240621">
    <property type="component" value="Unassembled WGS sequence"/>
</dbReference>
<feature type="transmembrane region" description="Helical" evidence="1">
    <location>
        <begin position="352"/>
        <end position="371"/>
    </location>
</feature>